<accession>A0A6J4IHJ7</accession>
<proteinExistence type="predicted"/>
<sequence>DHPRAGAVGPRPRQALPGDAGRGVPPRDRAGARRRRRLARPVPRRDPRRGRRVGVRQVDARPGAPAPDPADERHRPLRGRGPVREAGRGAQGVAPGHADRAAGPLHLAQPAPHRRRHRGRAVRHPPRGGAEGRPPPAGAGAARGGRAQPRAHPPLPAPVLRRPAPAHRHRPRARPAAQGDRLRRAGVGARRVDPGAGAQPALRPAARVRAGVPVHRPRPRRRAPPLRPRRGDVPGLDRRDRHQRADLHAGEPPVHPGAAVVGARPRPDRAPRAHPAHRRRPQPRRPALGVPLPHPLPEGGDALRGGPAGPRGPGVHRPPDGVPLRRTTAPRPRGV</sequence>
<keyword evidence="2" id="KW-0067">ATP-binding</keyword>
<feature type="compositionally biased region" description="Low complexity" evidence="1">
    <location>
        <begin position="174"/>
        <end position="214"/>
    </location>
</feature>
<evidence type="ECO:0000256" key="1">
    <source>
        <dbReference type="SAM" id="MobiDB-lite"/>
    </source>
</evidence>
<feature type="compositionally biased region" description="Gly residues" evidence="1">
    <location>
        <begin position="302"/>
        <end position="312"/>
    </location>
</feature>
<name>A0A6J4IHJ7_9PSEU</name>
<feature type="compositionally biased region" description="Basic residues" evidence="1">
    <location>
        <begin position="112"/>
        <end position="126"/>
    </location>
</feature>
<feature type="compositionally biased region" description="Low complexity" evidence="1">
    <location>
        <begin position="138"/>
        <end position="150"/>
    </location>
</feature>
<feature type="region of interest" description="Disordered" evidence="1">
    <location>
        <begin position="1"/>
        <end position="335"/>
    </location>
</feature>
<evidence type="ECO:0000313" key="2">
    <source>
        <dbReference type="EMBL" id="CAA9250255.1"/>
    </source>
</evidence>
<dbReference type="AlphaFoldDB" id="A0A6J4IHJ7"/>
<dbReference type="EMBL" id="CADCTH010000257">
    <property type="protein sequence ID" value="CAA9250255.1"/>
    <property type="molecule type" value="Genomic_DNA"/>
</dbReference>
<protein>
    <submittedName>
        <fullName evidence="2">Oligopeptide transport ATP-binding protein OppF</fullName>
    </submittedName>
</protein>
<reference evidence="2" key="1">
    <citation type="submission" date="2020-02" db="EMBL/GenBank/DDBJ databases">
        <authorList>
            <person name="Meier V. D."/>
        </authorList>
    </citation>
    <scope>NUCLEOTIDE SEQUENCE</scope>
    <source>
        <strain evidence="2">AVDCRST_MAG54</strain>
    </source>
</reference>
<organism evidence="2">
    <name type="scientific">uncultured Actinomycetospora sp</name>
    <dbReference type="NCBI Taxonomy" id="1135996"/>
    <lineage>
        <taxon>Bacteria</taxon>
        <taxon>Bacillati</taxon>
        <taxon>Actinomycetota</taxon>
        <taxon>Actinomycetes</taxon>
        <taxon>Pseudonocardiales</taxon>
        <taxon>Pseudonocardiaceae</taxon>
        <taxon>Actinomycetospora</taxon>
        <taxon>environmental samples</taxon>
    </lineage>
</organism>
<feature type="compositionally biased region" description="Basic residues" evidence="1">
    <location>
        <begin position="164"/>
        <end position="173"/>
    </location>
</feature>
<feature type="compositionally biased region" description="Basic residues" evidence="1">
    <location>
        <begin position="272"/>
        <end position="283"/>
    </location>
</feature>
<feature type="compositionally biased region" description="Basic and acidic residues" evidence="1">
    <location>
        <begin position="229"/>
        <end position="249"/>
    </location>
</feature>
<keyword evidence="2" id="KW-0547">Nucleotide-binding</keyword>
<gene>
    <name evidence="2" type="ORF">AVDCRST_MAG54-1946</name>
</gene>
<feature type="non-terminal residue" evidence="2">
    <location>
        <position position="1"/>
    </location>
</feature>
<dbReference type="GO" id="GO:0005524">
    <property type="term" value="F:ATP binding"/>
    <property type="evidence" value="ECO:0007669"/>
    <property type="project" value="UniProtKB-KW"/>
</dbReference>
<feature type="compositionally biased region" description="Basic residues" evidence="1">
    <location>
        <begin position="215"/>
        <end position="228"/>
    </location>
</feature>
<feature type="non-terminal residue" evidence="2">
    <location>
        <position position="335"/>
    </location>
</feature>